<name>A0A8H7TAP9_9HELO</name>
<dbReference type="Proteomes" id="UP000664132">
    <property type="component" value="Unassembled WGS sequence"/>
</dbReference>
<evidence type="ECO:0000256" key="3">
    <source>
        <dbReference type="RuleBase" id="RU000363"/>
    </source>
</evidence>
<dbReference type="AlphaFoldDB" id="A0A8H7TAP9"/>
<evidence type="ECO:0000256" key="1">
    <source>
        <dbReference type="ARBA" id="ARBA00006484"/>
    </source>
</evidence>
<dbReference type="PRINTS" id="PR00080">
    <property type="entry name" value="SDRFAMILY"/>
</dbReference>
<organism evidence="4 5">
    <name type="scientific">Cadophora malorum</name>
    <dbReference type="NCBI Taxonomy" id="108018"/>
    <lineage>
        <taxon>Eukaryota</taxon>
        <taxon>Fungi</taxon>
        <taxon>Dikarya</taxon>
        <taxon>Ascomycota</taxon>
        <taxon>Pezizomycotina</taxon>
        <taxon>Leotiomycetes</taxon>
        <taxon>Helotiales</taxon>
        <taxon>Ploettnerulaceae</taxon>
        <taxon>Cadophora</taxon>
    </lineage>
</organism>
<dbReference type="InterPro" id="IPR051911">
    <property type="entry name" value="SDR_oxidoreductase"/>
</dbReference>
<dbReference type="InterPro" id="IPR036291">
    <property type="entry name" value="NAD(P)-bd_dom_sf"/>
</dbReference>
<dbReference type="CDD" id="cd05374">
    <property type="entry name" value="17beta-HSD-like_SDR_c"/>
    <property type="match status" value="1"/>
</dbReference>
<dbReference type="Gene3D" id="3.40.50.720">
    <property type="entry name" value="NAD(P)-binding Rossmann-like Domain"/>
    <property type="match status" value="1"/>
</dbReference>
<reference evidence="4" key="1">
    <citation type="submission" date="2021-02" db="EMBL/GenBank/DDBJ databases">
        <title>Genome sequence Cadophora malorum strain M34.</title>
        <authorList>
            <person name="Stefanovic E."/>
            <person name="Vu D."/>
            <person name="Scully C."/>
            <person name="Dijksterhuis J."/>
            <person name="Roader J."/>
            <person name="Houbraken J."/>
        </authorList>
    </citation>
    <scope>NUCLEOTIDE SEQUENCE</scope>
    <source>
        <strain evidence="4">M34</strain>
    </source>
</reference>
<gene>
    <name evidence="4" type="ORF">IFR04_008756</name>
</gene>
<evidence type="ECO:0008006" key="6">
    <source>
        <dbReference type="Google" id="ProtNLM"/>
    </source>
</evidence>
<keyword evidence="5" id="KW-1185">Reference proteome</keyword>
<dbReference type="InterPro" id="IPR002347">
    <property type="entry name" value="SDR_fam"/>
</dbReference>
<dbReference type="PANTHER" id="PTHR43976">
    <property type="entry name" value="SHORT CHAIN DEHYDROGENASE"/>
    <property type="match status" value="1"/>
</dbReference>
<keyword evidence="2" id="KW-0560">Oxidoreductase</keyword>
<dbReference type="OrthoDB" id="1274115at2759"/>
<dbReference type="PANTHER" id="PTHR43976:SF16">
    <property type="entry name" value="SHORT-CHAIN DEHYDROGENASE_REDUCTASE FAMILY PROTEIN"/>
    <property type="match status" value="1"/>
</dbReference>
<accession>A0A8H7TAP9</accession>
<dbReference type="PRINTS" id="PR00081">
    <property type="entry name" value="GDHRDH"/>
</dbReference>
<sequence length="285" mass="30434">MSTSTSPKVWLITGCSSGFGSTIATLALQRGDTVIATARTLTKLSHLSTLGATILALDVTSPDSTISSVIATAIAQHGRIDILVNNAGAVLEGAIEETSDAEAKANFNVNVFGTLAVTRAVLPYMRAARSGVIAGLGSVGGWHGSVGCGVYCSTKWALAGIFDALKAEVKHLGIEVTLIEPGYFRTDLLAKGNKVVAEREIEDFKPVMEPLRRAFEEYNHNQPGDPVKGSQLIVEALTHSGRCEGRTLPWRLGMGSDYVKTVEGILEAEKRDLDEWRDLSLSTDF</sequence>
<dbReference type="Pfam" id="PF00106">
    <property type="entry name" value="adh_short"/>
    <property type="match status" value="1"/>
</dbReference>
<evidence type="ECO:0000313" key="4">
    <source>
        <dbReference type="EMBL" id="KAG4418095.1"/>
    </source>
</evidence>
<dbReference type="SUPFAM" id="SSF51735">
    <property type="entry name" value="NAD(P)-binding Rossmann-fold domains"/>
    <property type="match status" value="1"/>
</dbReference>
<comment type="caution">
    <text evidence="4">The sequence shown here is derived from an EMBL/GenBank/DDBJ whole genome shotgun (WGS) entry which is preliminary data.</text>
</comment>
<proteinExistence type="inferred from homology"/>
<comment type="similarity">
    <text evidence="1 3">Belongs to the short-chain dehydrogenases/reductases (SDR) family.</text>
</comment>
<evidence type="ECO:0000256" key="2">
    <source>
        <dbReference type="ARBA" id="ARBA00023002"/>
    </source>
</evidence>
<dbReference type="EMBL" id="JAFJYH010000137">
    <property type="protein sequence ID" value="KAG4418095.1"/>
    <property type="molecule type" value="Genomic_DNA"/>
</dbReference>
<dbReference type="GO" id="GO:0016491">
    <property type="term" value="F:oxidoreductase activity"/>
    <property type="evidence" value="ECO:0007669"/>
    <property type="project" value="UniProtKB-KW"/>
</dbReference>
<evidence type="ECO:0000313" key="5">
    <source>
        <dbReference type="Proteomes" id="UP000664132"/>
    </source>
</evidence>
<protein>
    <recommendedName>
        <fullName evidence="6">NAD(P)-binding protein</fullName>
    </recommendedName>
</protein>